<evidence type="ECO:0000256" key="1">
    <source>
        <dbReference type="SAM" id="MobiDB-lite"/>
    </source>
</evidence>
<name>A0ABD5NZ22_9EURY</name>
<evidence type="ECO:0000313" key="3">
    <source>
        <dbReference type="Proteomes" id="UP001595821"/>
    </source>
</evidence>
<comment type="caution">
    <text evidence="2">The sequence shown here is derived from an EMBL/GenBank/DDBJ whole genome shotgun (WGS) entry which is preliminary data.</text>
</comment>
<gene>
    <name evidence="2" type="ORF">ACFOZ7_09495</name>
</gene>
<organism evidence="2 3">
    <name type="scientific">Natribaculum luteum</name>
    <dbReference type="NCBI Taxonomy" id="1586232"/>
    <lineage>
        <taxon>Archaea</taxon>
        <taxon>Methanobacteriati</taxon>
        <taxon>Methanobacteriota</taxon>
        <taxon>Stenosarchaea group</taxon>
        <taxon>Halobacteria</taxon>
        <taxon>Halobacteriales</taxon>
        <taxon>Natrialbaceae</taxon>
        <taxon>Natribaculum</taxon>
    </lineage>
</organism>
<dbReference type="AlphaFoldDB" id="A0ABD5NZ22"/>
<feature type="region of interest" description="Disordered" evidence="1">
    <location>
        <begin position="76"/>
        <end position="96"/>
    </location>
</feature>
<dbReference type="Proteomes" id="UP001595821">
    <property type="component" value="Unassembled WGS sequence"/>
</dbReference>
<proteinExistence type="predicted"/>
<protein>
    <submittedName>
        <fullName evidence="2">Uncharacterized protein</fullName>
    </submittedName>
</protein>
<reference evidence="2 3" key="1">
    <citation type="journal article" date="2014" name="Int. J. Syst. Evol. Microbiol.">
        <title>Complete genome sequence of Corynebacterium casei LMG S-19264T (=DSM 44701T), isolated from a smear-ripened cheese.</title>
        <authorList>
            <consortium name="US DOE Joint Genome Institute (JGI-PGF)"/>
            <person name="Walter F."/>
            <person name="Albersmeier A."/>
            <person name="Kalinowski J."/>
            <person name="Ruckert C."/>
        </authorList>
    </citation>
    <scope>NUCLEOTIDE SEQUENCE [LARGE SCALE GENOMIC DNA]</scope>
    <source>
        <strain evidence="2 3">IBRC-M 10912</strain>
    </source>
</reference>
<evidence type="ECO:0000313" key="2">
    <source>
        <dbReference type="EMBL" id="MFC4247228.1"/>
    </source>
</evidence>
<dbReference type="GeneID" id="71853873"/>
<dbReference type="RefSeq" id="WP_246974691.1">
    <property type="nucleotide sequence ID" value="NZ_CP095397.1"/>
</dbReference>
<accession>A0ABD5NZ22</accession>
<dbReference type="EMBL" id="JBHSDJ010000029">
    <property type="protein sequence ID" value="MFC4247228.1"/>
    <property type="molecule type" value="Genomic_DNA"/>
</dbReference>
<sequence>MSDEFHALERQADALEAIATELRYQNAVLCELLVSMDDLAARVDDYHCPESEPRQRSGRAIQTAIADQLYERDDAEEKASVGFGPKGHASNWGENR</sequence>